<evidence type="ECO:0000256" key="7">
    <source>
        <dbReference type="ARBA" id="ARBA00022989"/>
    </source>
</evidence>
<keyword evidence="9 10" id="KW-0472">Membrane</keyword>
<evidence type="ECO:0000313" key="13">
    <source>
        <dbReference type="Proteomes" id="UP001642483"/>
    </source>
</evidence>
<dbReference type="PANTHER" id="PTHR11214:SF394">
    <property type="entry name" value="HEXOSYLTRANSFERASE"/>
    <property type="match status" value="1"/>
</dbReference>
<keyword evidence="6 10" id="KW-0735">Signal-anchor</keyword>
<gene>
    <name evidence="12" type="ORF">CVLEPA_LOCUS868</name>
</gene>
<evidence type="ECO:0000256" key="3">
    <source>
        <dbReference type="ARBA" id="ARBA00022676"/>
    </source>
</evidence>
<evidence type="ECO:0000256" key="11">
    <source>
        <dbReference type="SAM" id="MobiDB-lite"/>
    </source>
</evidence>
<evidence type="ECO:0000313" key="12">
    <source>
        <dbReference type="EMBL" id="CAK8671836.1"/>
    </source>
</evidence>
<keyword evidence="8 10" id="KW-0333">Golgi apparatus</keyword>
<evidence type="ECO:0000256" key="10">
    <source>
        <dbReference type="RuleBase" id="RU363063"/>
    </source>
</evidence>
<dbReference type="EC" id="2.4.1.-" evidence="10"/>
<dbReference type="EMBL" id="CAWYQH010000001">
    <property type="protein sequence ID" value="CAK8671836.1"/>
    <property type="molecule type" value="Genomic_DNA"/>
</dbReference>
<evidence type="ECO:0000256" key="1">
    <source>
        <dbReference type="ARBA" id="ARBA00004323"/>
    </source>
</evidence>
<evidence type="ECO:0000256" key="6">
    <source>
        <dbReference type="ARBA" id="ARBA00022968"/>
    </source>
</evidence>
<evidence type="ECO:0000256" key="4">
    <source>
        <dbReference type="ARBA" id="ARBA00022679"/>
    </source>
</evidence>
<comment type="similarity">
    <text evidence="2 10">Belongs to the glycosyltransferase 31 family.</text>
</comment>
<comment type="caution">
    <text evidence="12">The sequence shown here is derived from an EMBL/GenBank/DDBJ whole genome shotgun (WGS) entry which is preliminary data.</text>
</comment>
<evidence type="ECO:0000256" key="5">
    <source>
        <dbReference type="ARBA" id="ARBA00022692"/>
    </source>
</evidence>
<keyword evidence="4" id="KW-0808">Transferase</keyword>
<keyword evidence="13" id="KW-1185">Reference proteome</keyword>
<dbReference type="Proteomes" id="UP001642483">
    <property type="component" value="Unassembled WGS sequence"/>
</dbReference>
<comment type="subcellular location">
    <subcellularLocation>
        <location evidence="1 10">Golgi apparatus membrane</location>
        <topology evidence="1 10">Single-pass type II membrane protein</topology>
    </subcellularLocation>
</comment>
<feature type="compositionally biased region" description="Basic and acidic residues" evidence="11">
    <location>
        <begin position="82"/>
        <end position="99"/>
    </location>
</feature>
<feature type="transmembrane region" description="Helical" evidence="10">
    <location>
        <begin position="33"/>
        <end position="52"/>
    </location>
</feature>
<protein>
    <recommendedName>
        <fullName evidence="10">Hexosyltransferase</fullName>
        <ecNumber evidence="10">2.4.1.-</ecNumber>
    </recommendedName>
</protein>
<organism evidence="12 13">
    <name type="scientific">Clavelina lepadiformis</name>
    <name type="common">Light-bulb sea squirt</name>
    <name type="synonym">Ascidia lepadiformis</name>
    <dbReference type="NCBI Taxonomy" id="159417"/>
    <lineage>
        <taxon>Eukaryota</taxon>
        <taxon>Metazoa</taxon>
        <taxon>Chordata</taxon>
        <taxon>Tunicata</taxon>
        <taxon>Ascidiacea</taxon>
        <taxon>Aplousobranchia</taxon>
        <taxon>Clavelinidae</taxon>
        <taxon>Clavelina</taxon>
    </lineage>
</organism>
<dbReference type="Pfam" id="PF01762">
    <property type="entry name" value="Galactosyl_T"/>
    <property type="match status" value="1"/>
</dbReference>
<sequence length="405" mass="46625">MAVKNGAKANKKNGGSGNGAGLLSGFLWRHRMVVLKACVAMLLLSNIFYFAVRYVELTDTVRKLEAEKVELSKNIQYKTRELQEKKENEKKENEQKESDPGPQLEYSQKKYYPYIFNEPNKCKDNNLAELPVYILMAIKSTTAQFDRRRSIRLTWGNESNVDGIIIRRIFLVARADDEKKQALLERESDEYHDIVQGEFHDSFRNLTVKDIMFMRWMITYCPQAKFIFKGDDDVFVNIFNIVDYLMSLSPESAKNLFAGSVLYPSPRITDPKSKYYVSTNLWNEKYYPPYVSGGGFLMSTLVSKKIFEVTKVTPIIPIDDAFLGVCLKKLGMKPQNHKGFKSWGVNRPKDVCIYKEIMTLHKLNSEEMLEMWKKMLKSDSDLDDCALSFKVLKDNNTSITGQGSN</sequence>
<keyword evidence="5 10" id="KW-0812">Transmembrane</keyword>
<dbReference type="PANTHER" id="PTHR11214">
    <property type="entry name" value="BETA-1,3-N-ACETYLGLUCOSAMINYLTRANSFERASE"/>
    <property type="match status" value="1"/>
</dbReference>
<evidence type="ECO:0000256" key="2">
    <source>
        <dbReference type="ARBA" id="ARBA00008661"/>
    </source>
</evidence>
<name>A0ABP0EXR9_CLALP</name>
<feature type="region of interest" description="Disordered" evidence="11">
    <location>
        <begin position="82"/>
        <end position="105"/>
    </location>
</feature>
<evidence type="ECO:0000256" key="8">
    <source>
        <dbReference type="ARBA" id="ARBA00023034"/>
    </source>
</evidence>
<keyword evidence="3 10" id="KW-0328">Glycosyltransferase</keyword>
<accession>A0ABP0EXR9</accession>
<evidence type="ECO:0000256" key="9">
    <source>
        <dbReference type="ARBA" id="ARBA00023136"/>
    </source>
</evidence>
<dbReference type="InterPro" id="IPR002659">
    <property type="entry name" value="Glyco_trans_31"/>
</dbReference>
<keyword evidence="7 10" id="KW-1133">Transmembrane helix</keyword>
<proteinExistence type="inferred from homology"/>
<dbReference type="Gene3D" id="3.90.550.50">
    <property type="match status" value="1"/>
</dbReference>
<reference evidence="12 13" key="1">
    <citation type="submission" date="2024-02" db="EMBL/GenBank/DDBJ databases">
        <authorList>
            <person name="Daric V."/>
            <person name="Darras S."/>
        </authorList>
    </citation>
    <scope>NUCLEOTIDE SEQUENCE [LARGE SCALE GENOMIC DNA]</scope>
</reference>